<keyword evidence="10" id="KW-0472">Membrane</keyword>
<evidence type="ECO:0000259" key="11">
    <source>
        <dbReference type="PROSITE" id="PS50109"/>
    </source>
</evidence>
<dbReference type="GO" id="GO:0016020">
    <property type="term" value="C:membrane"/>
    <property type="evidence" value="ECO:0007669"/>
    <property type="project" value="UniProtKB-SubCell"/>
</dbReference>
<dbReference type="EMBL" id="JAJOZR010000006">
    <property type="protein sequence ID" value="MCD7109468.1"/>
    <property type="molecule type" value="Genomic_DNA"/>
</dbReference>
<evidence type="ECO:0000256" key="8">
    <source>
        <dbReference type="ARBA" id="ARBA00022840"/>
    </source>
</evidence>
<feature type="transmembrane region" description="Helical" evidence="10">
    <location>
        <begin position="254"/>
        <end position="276"/>
    </location>
</feature>
<keyword evidence="5" id="KW-0808">Transferase</keyword>
<comment type="subcellular location">
    <subcellularLocation>
        <location evidence="2">Membrane</location>
    </subcellularLocation>
</comment>
<dbReference type="InterPro" id="IPR005467">
    <property type="entry name" value="His_kinase_dom"/>
</dbReference>
<evidence type="ECO:0000256" key="5">
    <source>
        <dbReference type="ARBA" id="ARBA00022679"/>
    </source>
</evidence>
<dbReference type="InterPro" id="IPR003660">
    <property type="entry name" value="HAMP_dom"/>
</dbReference>
<dbReference type="EC" id="2.7.13.3" evidence="3"/>
<accession>A0A9X1T748</accession>
<dbReference type="Pfam" id="PF00672">
    <property type="entry name" value="HAMP"/>
    <property type="match status" value="1"/>
</dbReference>
<dbReference type="PRINTS" id="PR00344">
    <property type="entry name" value="BCTRLSENSOR"/>
</dbReference>
<dbReference type="RefSeq" id="WP_231814124.1">
    <property type="nucleotide sequence ID" value="NZ_JAJOZR010000006.1"/>
</dbReference>
<feature type="domain" description="HAMP" evidence="12">
    <location>
        <begin position="278"/>
        <end position="331"/>
    </location>
</feature>
<dbReference type="Proteomes" id="UP001139089">
    <property type="component" value="Unassembled WGS sequence"/>
</dbReference>
<sequence>MRLVTKLNVALVGVVAVSAVLNFATLRLAVLPSFSALEEQAAERNQSRVLEAIQLQKDQVASSAGDYAIWDDTYDFMAGVAPAYEEKNVTAESLKTLGVNYFVAIDVAGRVVLDSGFVFDADEPRPLKLLSADSLPPDSPLLSRARDVEIRSSLIQTPQGLAVIGISPILRSDRSGTQTGTLVLGRLLDMGAIRSATRVDFDLLATSTFPTRPLAVSGRTVDRVDPLLGPDGRALAMIRSHTTRDITALGEKTILTTLLMLLAGATILLLALGVILRHIVIRRIETLRSHLLSVAATGHLDAMPEDRKGDELSETVFSFNAMAGQLDELRDRLRRQDYDHGAADEAAGLLHNVRNALSPISVAAWGLAKANAAPWKQNLTKALDQLAEPDLAPDRAAKLQQFVALSSARLMDEDRARQEEVGSLVAMLRHVDDILKEQDRSAQRDRVLDAVDIAASLRNALPLIAHRRGIAVDVSALCSLTAFGHRVPLEQVLGNLVVNAAEAIEASGSGAGQVRIAARRIADAEGTASIELTVSDDGVGIDAENRVRLFEKGFTTKSGGKRGVGLHWCANAVNAMGGRLSVESEGPQRGATFRIILPAALSKRDAA</sequence>
<dbReference type="GO" id="GO:0000160">
    <property type="term" value="P:phosphorelay signal transduction system"/>
    <property type="evidence" value="ECO:0007669"/>
    <property type="project" value="UniProtKB-KW"/>
</dbReference>
<keyword evidence="6" id="KW-0547">Nucleotide-binding</keyword>
<dbReference type="Pfam" id="PF05228">
    <property type="entry name" value="CHASE4"/>
    <property type="match status" value="1"/>
</dbReference>
<evidence type="ECO:0000256" key="9">
    <source>
        <dbReference type="ARBA" id="ARBA00023012"/>
    </source>
</evidence>
<dbReference type="Pfam" id="PF02518">
    <property type="entry name" value="HATPase_c"/>
    <property type="match status" value="1"/>
</dbReference>
<dbReference type="SMART" id="SM00304">
    <property type="entry name" value="HAMP"/>
    <property type="match status" value="1"/>
</dbReference>
<evidence type="ECO:0000259" key="12">
    <source>
        <dbReference type="PROSITE" id="PS50885"/>
    </source>
</evidence>
<evidence type="ECO:0000313" key="13">
    <source>
        <dbReference type="EMBL" id="MCD7109468.1"/>
    </source>
</evidence>
<evidence type="ECO:0000256" key="10">
    <source>
        <dbReference type="SAM" id="Phobius"/>
    </source>
</evidence>
<dbReference type="InterPro" id="IPR004358">
    <property type="entry name" value="Sig_transdc_His_kin-like_C"/>
</dbReference>
<dbReference type="PANTHER" id="PTHR43065">
    <property type="entry name" value="SENSOR HISTIDINE KINASE"/>
    <property type="match status" value="1"/>
</dbReference>
<dbReference type="InterPro" id="IPR003594">
    <property type="entry name" value="HATPase_dom"/>
</dbReference>
<keyword evidence="8 13" id="KW-0067">ATP-binding</keyword>
<feature type="domain" description="Histidine kinase" evidence="11">
    <location>
        <begin position="348"/>
        <end position="601"/>
    </location>
</feature>
<evidence type="ECO:0000256" key="2">
    <source>
        <dbReference type="ARBA" id="ARBA00004370"/>
    </source>
</evidence>
<organism evidence="13 14">
    <name type="scientific">Rhizobium quercicola</name>
    <dbReference type="NCBI Taxonomy" id="2901226"/>
    <lineage>
        <taxon>Bacteria</taxon>
        <taxon>Pseudomonadati</taxon>
        <taxon>Pseudomonadota</taxon>
        <taxon>Alphaproteobacteria</taxon>
        <taxon>Hyphomicrobiales</taxon>
        <taxon>Rhizobiaceae</taxon>
        <taxon>Rhizobium/Agrobacterium group</taxon>
        <taxon>Rhizobium</taxon>
    </lineage>
</organism>
<dbReference type="PROSITE" id="PS50109">
    <property type="entry name" value="HIS_KIN"/>
    <property type="match status" value="1"/>
</dbReference>
<keyword evidence="10" id="KW-0812">Transmembrane</keyword>
<reference evidence="13" key="1">
    <citation type="submission" date="2021-12" db="EMBL/GenBank/DDBJ databases">
        <authorList>
            <person name="Li Y."/>
        </authorList>
    </citation>
    <scope>NUCLEOTIDE SEQUENCE</scope>
    <source>
        <strain evidence="13">DKSPLA3</strain>
    </source>
</reference>
<dbReference type="GO" id="GO:0005524">
    <property type="term" value="F:ATP binding"/>
    <property type="evidence" value="ECO:0007669"/>
    <property type="project" value="UniProtKB-KW"/>
</dbReference>
<dbReference type="SUPFAM" id="SSF55874">
    <property type="entry name" value="ATPase domain of HSP90 chaperone/DNA topoisomerase II/histidine kinase"/>
    <property type="match status" value="1"/>
</dbReference>
<evidence type="ECO:0000256" key="6">
    <source>
        <dbReference type="ARBA" id="ARBA00022741"/>
    </source>
</evidence>
<dbReference type="PROSITE" id="PS50885">
    <property type="entry name" value="HAMP"/>
    <property type="match status" value="1"/>
</dbReference>
<keyword evidence="14" id="KW-1185">Reference proteome</keyword>
<dbReference type="AlphaFoldDB" id="A0A9X1T748"/>
<dbReference type="Gene3D" id="6.10.340.10">
    <property type="match status" value="1"/>
</dbReference>
<dbReference type="SMART" id="SM00387">
    <property type="entry name" value="HATPase_c"/>
    <property type="match status" value="1"/>
</dbReference>
<evidence type="ECO:0000256" key="3">
    <source>
        <dbReference type="ARBA" id="ARBA00012438"/>
    </source>
</evidence>
<dbReference type="InterPro" id="IPR007892">
    <property type="entry name" value="CHASE4"/>
</dbReference>
<dbReference type="InterPro" id="IPR036890">
    <property type="entry name" value="HATPase_C_sf"/>
</dbReference>
<keyword evidence="10" id="KW-1133">Transmembrane helix</keyword>
<comment type="caution">
    <text evidence="13">The sequence shown here is derived from an EMBL/GenBank/DDBJ whole genome shotgun (WGS) entry which is preliminary data.</text>
</comment>
<evidence type="ECO:0000256" key="1">
    <source>
        <dbReference type="ARBA" id="ARBA00000085"/>
    </source>
</evidence>
<name>A0A9X1T748_9HYPH</name>
<dbReference type="Gene3D" id="3.30.565.10">
    <property type="entry name" value="Histidine kinase-like ATPase, C-terminal domain"/>
    <property type="match status" value="1"/>
</dbReference>
<evidence type="ECO:0000256" key="7">
    <source>
        <dbReference type="ARBA" id="ARBA00022777"/>
    </source>
</evidence>
<dbReference type="PANTHER" id="PTHR43065:SF10">
    <property type="entry name" value="PEROXIDE STRESS-ACTIVATED HISTIDINE KINASE MAK3"/>
    <property type="match status" value="1"/>
</dbReference>
<keyword evidence="4" id="KW-0597">Phosphoprotein</keyword>
<gene>
    <name evidence="13" type="ORF">LRX75_10465</name>
</gene>
<proteinExistence type="predicted"/>
<keyword evidence="7" id="KW-0418">Kinase</keyword>
<dbReference type="GO" id="GO:0004673">
    <property type="term" value="F:protein histidine kinase activity"/>
    <property type="evidence" value="ECO:0007669"/>
    <property type="project" value="UniProtKB-EC"/>
</dbReference>
<comment type="catalytic activity">
    <reaction evidence="1">
        <text>ATP + protein L-histidine = ADP + protein N-phospho-L-histidine.</text>
        <dbReference type="EC" id="2.7.13.3"/>
    </reaction>
</comment>
<evidence type="ECO:0000256" key="4">
    <source>
        <dbReference type="ARBA" id="ARBA00022553"/>
    </source>
</evidence>
<evidence type="ECO:0000313" key="14">
    <source>
        <dbReference type="Proteomes" id="UP001139089"/>
    </source>
</evidence>
<keyword evidence="9" id="KW-0902">Two-component regulatory system</keyword>
<protein>
    <recommendedName>
        <fullName evidence="3">histidine kinase</fullName>
        <ecNumber evidence="3">2.7.13.3</ecNumber>
    </recommendedName>
</protein>